<reference evidence="2 3" key="1">
    <citation type="submission" date="2021-11" db="EMBL/GenBank/DDBJ databases">
        <title>Black yeast isolated from Biological Soil Crust.</title>
        <authorList>
            <person name="Kurbessoian T."/>
        </authorList>
    </citation>
    <scope>NUCLEOTIDE SEQUENCE [LARGE SCALE GENOMIC DNA]</scope>
    <source>
        <strain evidence="2 3">CCFEE 5522</strain>
    </source>
</reference>
<protein>
    <submittedName>
        <fullName evidence="2">Uncharacterized protein</fullName>
    </submittedName>
</protein>
<gene>
    <name evidence="2" type="ORF">LTR36_004137</name>
</gene>
<dbReference type="Proteomes" id="UP001324427">
    <property type="component" value="Unassembled WGS sequence"/>
</dbReference>
<feature type="region of interest" description="Disordered" evidence="1">
    <location>
        <begin position="186"/>
        <end position="312"/>
    </location>
</feature>
<comment type="caution">
    <text evidence="2">The sequence shown here is derived from an EMBL/GenBank/DDBJ whole genome shotgun (WGS) entry which is preliminary data.</text>
</comment>
<dbReference type="AlphaFoldDB" id="A0AAV9JHV4"/>
<evidence type="ECO:0000313" key="2">
    <source>
        <dbReference type="EMBL" id="KAK4544565.1"/>
    </source>
</evidence>
<feature type="region of interest" description="Disordered" evidence="1">
    <location>
        <begin position="1"/>
        <end position="27"/>
    </location>
</feature>
<evidence type="ECO:0000256" key="1">
    <source>
        <dbReference type="SAM" id="MobiDB-lite"/>
    </source>
</evidence>
<dbReference type="EMBL" id="JAVFHQ010000024">
    <property type="protein sequence ID" value="KAK4544565.1"/>
    <property type="molecule type" value="Genomic_DNA"/>
</dbReference>
<name>A0AAV9JHV4_9PEZI</name>
<keyword evidence="3" id="KW-1185">Reference proteome</keyword>
<accession>A0AAV9JHV4</accession>
<sequence>MTNQHAEEPIQLPANGKPVKSTHKTESTEGVGAYLGLADQGQVRRLQFTWPVAKYARALRLRQSDDYRISHKHLYRALAYLEDEASVTTLVFEHDVASIAENLHKIDVELRRIHDDGGNDDDAAEKGKPARMLSVILLNCYLDLERLFTSQWISTLAQSEQQEDGVWPDEDSQQAMQVEALRELSATMPKPSHAQEENDGFAADPGPGTPGRDVPGAEQGRSPLVRRDLHPSLWIQKAGQDADETFCTNGKATAKPPRWMEAAQSDAQAGEDGDGEGGQPLGSGAQSPVMQQGGDAAQERAAEPEPEPDDTS</sequence>
<proteinExistence type="predicted"/>
<organism evidence="2 3">
    <name type="scientific">Oleoguttula mirabilis</name>
    <dbReference type="NCBI Taxonomy" id="1507867"/>
    <lineage>
        <taxon>Eukaryota</taxon>
        <taxon>Fungi</taxon>
        <taxon>Dikarya</taxon>
        <taxon>Ascomycota</taxon>
        <taxon>Pezizomycotina</taxon>
        <taxon>Dothideomycetes</taxon>
        <taxon>Dothideomycetidae</taxon>
        <taxon>Mycosphaerellales</taxon>
        <taxon>Teratosphaeriaceae</taxon>
        <taxon>Oleoguttula</taxon>
    </lineage>
</organism>
<evidence type="ECO:0000313" key="3">
    <source>
        <dbReference type="Proteomes" id="UP001324427"/>
    </source>
</evidence>